<sequence length="63" mass="6902">MTNFCGTVIDMSDSSSPYSPMIDLSKKTVYMCGDISTASSVDLKVAKRVFIIEQLSHSINNSH</sequence>
<gene>
    <name evidence="1" type="ORF">MNBD_GAMMA12-2651</name>
</gene>
<name>A0A3B0Y8P1_9ZZZZ</name>
<reference evidence="1" key="1">
    <citation type="submission" date="2018-06" db="EMBL/GenBank/DDBJ databases">
        <authorList>
            <person name="Zhirakovskaya E."/>
        </authorList>
    </citation>
    <scope>NUCLEOTIDE SEQUENCE</scope>
</reference>
<dbReference type="EMBL" id="UOFL01000096">
    <property type="protein sequence ID" value="VAW75981.1"/>
    <property type="molecule type" value="Genomic_DNA"/>
</dbReference>
<accession>A0A3B0Y8P1</accession>
<organism evidence="1">
    <name type="scientific">hydrothermal vent metagenome</name>
    <dbReference type="NCBI Taxonomy" id="652676"/>
    <lineage>
        <taxon>unclassified sequences</taxon>
        <taxon>metagenomes</taxon>
        <taxon>ecological metagenomes</taxon>
    </lineage>
</organism>
<evidence type="ECO:0000313" key="1">
    <source>
        <dbReference type="EMBL" id="VAW75981.1"/>
    </source>
</evidence>
<protein>
    <submittedName>
        <fullName evidence="1">Uncharacterized protein</fullName>
    </submittedName>
</protein>
<dbReference type="AlphaFoldDB" id="A0A3B0Y8P1"/>
<proteinExistence type="predicted"/>